<keyword evidence="4" id="KW-1185">Reference proteome</keyword>
<dbReference type="Proteomes" id="UP000320244">
    <property type="component" value="Unassembled WGS sequence"/>
</dbReference>
<dbReference type="Pfam" id="PF19291">
    <property type="entry name" value="TREH_N"/>
    <property type="match status" value="1"/>
</dbReference>
<dbReference type="InterPro" id="IPR045582">
    <property type="entry name" value="Trehalase-like_N"/>
</dbReference>
<dbReference type="Gene3D" id="1.50.10.10">
    <property type="match status" value="1"/>
</dbReference>
<evidence type="ECO:0000313" key="3">
    <source>
        <dbReference type="EMBL" id="TWP33853.1"/>
    </source>
</evidence>
<dbReference type="OrthoDB" id="3902805at2"/>
<reference evidence="3 4" key="2">
    <citation type="submission" date="2019-08" db="EMBL/GenBank/DDBJ databases">
        <title>Jejuicoccus antrihumi gen. nov., sp. nov., a new member of the family Dermacoccaceae isolated from a cave.</title>
        <authorList>
            <person name="Schumann P."/>
            <person name="Kim I.S."/>
        </authorList>
    </citation>
    <scope>NUCLEOTIDE SEQUENCE [LARGE SCALE GENOMIC DNA]</scope>
    <source>
        <strain evidence="3 4">C5-26</strain>
    </source>
</reference>
<feature type="domain" description="Trehalase-like N-terminal" evidence="2">
    <location>
        <begin position="9"/>
        <end position="100"/>
    </location>
</feature>
<protein>
    <submittedName>
        <fullName evidence="3">Glycoside hydrolase family 15 protein</fullName>
    </submittedName>
</protein>
<evidence type="ECO:0000259" key="1">
    <source>
        <dbReference type="Pfam" id="PF00723"/>
    </source>
</evidence>
<name>A0A563DVA4_9MICO</name>
<proteinExistence type="predicted"/>
<dbReference type="PANTHER" id="PTHR31616:SF0">
    <property type="entry name" value="GLUCAN 1,4-ALPHA-GLUCOSIDASE"/>
    <property type="match status" value="1"/>
</dbReference>
<dbReference type="EMBL" id="VCQV01000035">
    <property type="protein sequence ID" value="TWP33853.1"/>
    <property type="molecule type" value="Genomic_DNA"/>
</dbReference>
<keyword evidence="3" id="KW-0378">Hydrolase</keyword>
<dbReference type="GO" id="GO:0005975">
    <property type="term" value="P:carbohydrate metabolic process"/>
    <property type="evidence" value="ECO:0007669"/>
    <property type="project" value="InterPro"/>
</dbReference>
<gene>
    <name evidence="3" type="ORF">FGL98_19780</name>
</gene>
<dbReference type="GO" id="GO:0004553">
    <property type="term" value="F:hydrolase activity, hydrolyzing O-glycosyl compounds"/>
    <property type="evidence" value="ECO:0007669"/>
    <property type="project" value="TreeGrafter"/>
</dbReference>
<evidence type="ECO:0000259" key="2">
    <source>
        <dbReference type="Pfam" id="PF19291"/>
    </source>
</evidence>
<organism evidence="3 4">
    <name type="scientific">Leekyejoonella antrihumi</name>
    <dbReference type="NCBI Taxonomy" id="1660198"/>
    <lineage>
        <taxon>Bacteria</taxon>
        <taxon>Bacillati</taxon>
        <taxon>Actinomycetota</taxon>
        <taxon>Actinomycetes</taxon>
        <taxon>Micrococcales</taxon>
        <taxon>Dermacoccaceae</taxon>
        <taxon>Leekyejoonella</taxon>
    </lineage>
</organism>
<dbReference type="AlphaFoldDB" id="A0A563DVA4"/>
<comment type="caution">
    <text evidence="3">The sequence shown here is derived from an EMBL/GenBank/DDBJ whole genome shotgun (WGS) entry which is preliminary data.</text>
</comment>
<dbReference type="Pfam" id="PF00723">
    <property type="entry name" value="Glyco_hydro_15"/>
    <property type="match status" value="1"/>
</dbReference>
<dbReference type="SUPFAM" id="SSF48208">
    <property type="entry name" value="Six-hairpin glycosidases"/>
    <property type="match status" value="1"/>
</dbReference>
<feature type="domain" description="GH15-like" evidence="1">
    <location>
        <begin position="229"/>
        <end position="582"/>
    </location>
</feature>
<dbReference type="InterPro" id="IPR011613">
    <property type="entry name" value="GH15-like"/>
</dbReference>
<accession>A0A563DVA4</accession>
<dbReference type="InterPro" id="IPR012341">
    <property type="entry name" value="6hp_glycosidase-like_sf"/>
</dbReference>
<dbReference type="InterPro" id="IPR008928">
    <property type="entry name" value="6-hairpin_glycosidase_sf"/>
</dbReference>
<evidence type="ECO:0000313" key="4">
    <source>
        <dbReference type="Proteomes" id="UP000320244"/>
    </source>
</evidence>
<sequence length="593" mass="64215">MTRDADGFAPIGAYAVLGDGRGVALLAADGSVDWWAVPRLDSTPAVAALLDPERGGRIRLSPADVKATYEWRYLPHTNLVETTWTTDTGRVRVTDSLNSGRAGALPWGELARRIDGLDGTVAMRLLVQPGDGMRQWRPWVKDDDRGPIVHAGSLIMGVIGSEQIKLESSHDRVEASFEVAAGERRVIGVVAADGDPLFMCHVDAIDKRIDISAQSWRDWAASVQWEGAGREQIVRSALALKTLIIAETGAIAAAATTSLPESIGGPKNWDYRYSWIRDAVFTMDALSLLGQQEEVHAAVTWLLRAIHANGPDVRVMYTLSGGEPDGVRTPDIPGYQHSLPVQLGNSAAGQKQLGVYGDLFGTIAHWIFRGHVLDVGSNRELADLADLCADEWRRDDAGIWELHTNRPYTSSKMNCWRALDAAARLAEAGHLVGSGVRWRGEADVIRTWVNENCWSQEKQAYTFYAGSDDLDASVLLGAQTGFDTGPRMSSTIDALGVELGAGPMLYRYTGVHREEATFTACSFWRVQALALVGRVDEAQSLLNQLHAVAGPLGLMAEMCVPGTNEQLGNLPQALSHLSHIEATAAVRAARADG</sequence>
<reference evidence="3 4" key="1">
    <citation type="submission" date="2019-05" db="EMBL/GenBank/DDBJ databases">
        <authorList>
            <person name="Lee S.D."/>
        </authorList>
    </citation>
    <scope>NUCLEOTIDE SEQUENCE [LARGE SCALE GENOMIC DNA]</scope>
    <source>
        <strain evidence="3 4">C5-26</strain>
    </source>
</reference>
<dbReference type="PANTHER" id="PTHR31616">
    <property type="entry name" value="TREHALASE"/>
    <property type="match status" value="1"/>
</dbReference>